<dbReference type="InterPro" id="IPR018060">
    <property type="entry name" value="HTH_AraC"/>
</dbReference>
<dbReference type="InterPro" id="IPR018062">
    <property type="entry name" value="HTH_AraC-typ_CS"/>
</dbReference>
<keyword evidence="2 5" id="KW-0238">DNA-binding</keyword>
<dbReference type="PRINTS" id="PR00032">
    <property type="entry name" value="HTHARAC"/>
</dbReference>
<evidence type="ECO:0000256" key="2">
    <source>
        <dbReference type="ARBA" id="ARBA00023125"/>
    </source>
</evidence>
<dbReference type="InterPro" id="IPR009057">
    <property type="entry name" value="Homeodomain-like_sf"/>
</dbReference>
<evidence type="ECO:0000313" key="5">
    <source>
        <dbReference type="EMBL" id="SHG92916.1"/>
    </source>
</evidence>
<dbReference type="SUPFAM" id="SSF46689">
    <property type="entry name" value="Homeodomain-like"/>
    <property type="match status" value="2"/>
</dbReference>
<dbReference type="OrthoDB" id="1677563at2"/>
<dbReference type="GO" id="GO:0003700">
    <property type="term" value="F:DNA-binding transcription factor activity"/>
    <property type="evidence" value="ECO:0007669"/>
    <property type="project" value="InterPro"/>
</dbReference>
<evidence type="ECO:0000313" key="6">
    <source>
        <dbReference type="Proteomes" id="UP000184032"/>
    </source>
</evidence>
<gene>
    <name evidence="5" type="ORF">SAMN02745245_00065</name>
</gene>
<dbReference type="Gene3D" id="1.10.10.60">
    <property type="entry name" value="Homeodomain-like"/>
    <property type="match status" value="2"/>
</dbReference>
<organism evidence="5 6">
    <name type="scientific">Anaerosphaera aminiphila DSM 21120</name>
    <dbReference type="NCBI Taxonomy" id="1120995"/>
    <lineage>
        <taxon>Bacteria</taxon>
        <taxon>Bacillati</taxon>
        <taxon>Bacillota</taxon>
        <taxon>Tissierellia</taxon>
        <taxon>Tissierellales</taxon>
        <taxon>Peptoniphilaceae</taxon>
        <taxon>Anaerosphaera</taxon>
    </lineage>
</organism>
<dbReference type="Pfam" id="PF12833">
    <property type="entry name" value="HTH_18"/>
    <property type="match status" value="1"/>
</dbReference>
<dbReference type="GO" id="GO:0043565">
    <property type="term" value="F:sequence-specific DNA binding"/>
    <property type="evidence" value="ECO:0007669"/>
    <property type="project" value="InterPro"/>
</dbReference>
<name>A0A1M5NTM3_9FIRM</name>
<proteinExistence type="predicted"/>
<dbReference type="Proteomes" id="UP000184032">
    <property type="component" value="Unassembled WGS sequence"/>
</dbReference>
<keyword evidence="3" id="KW-0804">Transcription</keyword>
<evidence type="ECO:0000256" key="3">
    <source>
        <dbReference type="ARBA" id="ARBA00023163"/>
    </source>
</evidence>
<protein>
    <submittedName>
        <fullName evidence="5">AraC-type DNA-binding protein</fullName>
    </submittedName>
</protein>
<dbReference type="PROSITE" id="PS01124">
    <property type="entry name" value="HTH_ARAC_FAMILY_2"/>
    <property type="match status" value="1"/>
</dbReference>
<evidence type="ECO:0000259" key="4">
    <source>
        <dbReference type="PROSITE" id="PS01124"/>
    </source>
</evidence>
<reference evidence="5 6" key="1">
    <citation type="submission" date="2016-11" db="EMBL/GenBank/DDBJ databases">
        <authorList>
            <person name="Jaros S."/>
            <person name="Januszkiewicz K."/>
            <person name="Wedrychowicz H."/>
        </authorList>
    </citation>
    <scope>NUCLEOTIDE SEQUENCE [LARGE SCALE GENOMIC DNA]</scope>
    <source>
        <strain evidence="5 6">DSM 21120</strain>
    </source>
</reference>
<dbReference type="AlphaFoldDB" id="A0A1M5NTM3"/>
<feature type="domain" description="HTH araC/xylS-type" evidence="4">
    <location>
        <begin position="108"/>
        <end position="206"/>
    </location>
</feature>
<dbReference type="PROSITE" id="PS00041">
    <property type="entry name" value="HTH_ARAC_FAMILY_1"/>
    <property type="match status" value="1"/>
</dbReference>
<accession>A0A1M5NTM3</accession>
<keyword evidence="6" id="KW-1185">Reference proteome</keyword>
<sequence>MLNQIALAEQLSPSTVKEAINIYSTNIKNTNYNVNSIKKYLNTLNIFLYTYFLLKYNRDLENLAHKNDKIISNENNLQNLIHFGEKLIKEYSNNLEITLEKNDHLIIKNALDIINVTFNKKITLTEIADKLHISKNYLCCLFKKETGYRFCEYINILRVNRAKLLIIQSRKNFDYIAYDCGFSSQSHFSTTFKKYTGTTPNQFKININNTKKSP</sequence>
<dbReference type="PANTHER" id="PTHR43280:SF28">
    <property type="entry name" value="HTH-TYPE TRANSCRIPTIONAL ACTIVATOR RHAS"/>
    <property type="match status" value="1"/>
</dbReference>
<dbReference type="RefSeq" id="WP_073182711.1">
    <property type="nucleotide sequence ID" value="NZ_FQXI01000001.1"/>
</dbReference>
<dbReference type="PANTHER" id="PTHR43280">
    <property type="entry name" value="ARAC-FAMILY TRANSCRIPTIONAL REGULATOR"/>
    <property type="match status" value="1"/>
</dbReference>
<dbReference type="InterPro" id="IPR020449">
    <property type="entry name" value="Tscrpt_reg_AraC-type_HTH"/>
</dbReference>
<dbReference type="SMART" id="SM00342">
    <property type="entry name" value="HTH_ARAC"/>
    <property type="match status" value="1"/>
</dbReference>
<keyword evidence="1" id="KW-0805">Transcription regulation</keyword>
<dbReference type="STRING" id="1120995.SAMN02745245_00065"/>
<dbReference type="EMBL" id="FQXI01000001">
    <property type="protein sequence ID" value="SHG92916.1"/>
    <property type="molecule type" value="Genomic_DNA"/>
</dbReference>
<evidence type="ECO:0000256" key="1">
    <source>
        <dbReference type="ARBA" id="ARBA00023015"/>
    </source>
</evidence>